<evidence type="ECO:0000313" key="1">
    <source>
        <dbReference type="EMBL" id="CAD2191942.1"/>
    </source>
</evidence>
<organism evidence="1 2">
    <name type="scientific">Meloidogyne enterolobii</name>
    <name type="common">Root-knot nematode worm</name>
    <name type="synonym">Meloidogyne mayaguensis</name>
    <dbReference type="NCBI Taxonomy" id="390850"/>
    <lineage>
        <taxon>Eukaryota</taxon>
        <taxon>Metazoa</taxon>
        <taxon>Ecdysozoa</taxon>
        <taxon>Nematoda</taxon>
        <taxon>Chromadorea</taxon>
        <taxon>Rhabditida</taxon>
        <taxon>Tylenchina</taxon>
        <taxon>Tylenchomorpha</taxon>
        <taxon>Tylenchoidea</taxon>
        <taxon>Meloidogynidae</taxon>
        <taxon>Meloidogyninae</taxon>
        <taxon>Meloidogyne</taxon>
    </lineage>
</organism>
<dbReference type="EMBL" id="CAJEWN010000910">
    <property type="protein sequence ID" value="CAD2191942.1"/>
    <property type="molecule type" value="Genomic_DNA"/>
</dbReference>
<name>A0A6V7WY57_MELEN</name>
<proteinExistence type="predicted"/>
<reference evidence="1 2" key="1">
    <citation type="submission" date="2020-08" db="EMBL/GenBank/DDBJ databases">
        <authorList>
            <person name="Koutsovoulos G."/>
            <person name="Danchin GJ E."/>
        </authorList>
    </citation>
    <scope>NUCLEOTIDE SEQUENCE [LARGE SCALE GENOMIC DNA]</scope>
</reference>
<sequence length="74" mass="8720">MTITEVKKINDLSFQTFLTIHSFLPLVSKTCERSWLCTCTNMYWFPRQTTLPLQSLAIHLQYCFPLDTLSLKYV</sequence>
<dbReference type="Proteomes" id="UP000580250">
    <property type="component" value="Unassembled WGS sequence"/>
</dbReference>
<comment type="caution">
    <text evidence="1">The sequence shown here is derived from an EMBL/GenBank/DDBJ whole genome shotgun (WGS) entry which is preliminary data.</text>
</comment>
<accession>A0A6V7WY57</accession>
<protein>
    <submittedName>
        <fullName evidence="1">Uncharacterized protein</fullName>
    </submittedName>
</protein>
<dbReference type="AlphaFoldDB" id="A0A6V7WY57"/>
<evidence type="ECO:0000313" key="2">
    <source>
        <dbReference type="Proteomes" id="UP000580250"/>
    </source>
</evidence>
<gene>
    <name evidence="1" type="ORF">MENT_LOCUS44802</name>
</gene>